<gene>
    <name evidence="11 15" type="primary">radA</name>
    <name evidence="15" type="ORF">ACFPYJ_28580</name>
</gene>
<comment type="similarity">
    <text evidence="11 13">Belongs to the RecA family. RadA subfamily.</text>
</comment>
<evidence type="ECO:0000259" key="14">
    <source>
        <dbReference type="PROSITE" id="PS50162"/>
    </source>
</evidence>
<dbReference type="RefSeq" id="WP_379191657.1">
    <property type="nucleotide sequence ID" value="NZ_JBHSOW010000114.1"/>
</dbReference>
<comment type="caution">
    <text evidence="15">The sequence shown here is derived from an EMBL/GenBank/DDBJ whole genome shotgun (WGS) entry which is preliminary data.</text>
</comment>
<dbReference type="NCBIfam" id="TIGR00416">
    <property type="entry name" value="sms"/>
    <property type="match status" value="1"/>
</dbReference>
<keyword evidence="6 13" id="KW-0862">Zinc</keyword>
<dbReference type="Pfam" id="PF13541">
    <property type="entry name" value="ChlI"/>
    <property type="match status" value="1"/>
</dbReference>
<evidence type="ECO:0000256" key="4">
    <source>
        <dbReference type="ARBA" id="ARBA00022771"/>
    </source>
</evidence>
<dbReference type="SUPFAM" id="SSF52540">
    <property type="entry name" value="P-loop containing nucleoside triphosphate hydrolases"/>
    <property type="match status" value="1"/>
</dbReference>
<feature type="binding site" evidence="11">
    <location>
        <begin position="96"/>
        <end position="103"/>
    </location>
    <ligand>
        <name>ATP</name>
        <dbReference type="ChEBI" id="CHEBI:30616"/>
    </ligand>
</feature>
<evidence type="ECO:0000256" key="1">
    <source>
        <dbReference type="ARBA" id="ARBA00022723"/>
    </source>
</evidence>
<keyword evidence="16" id="KW-1185">Reference proteome</keyword>
<dbReference type="InterPro" id="IPR003593">
    <property type="entry name" value="AAA+_ATPase"/>
</dbReference>
<dbReference type="Gene3D" id="3.40.50.300">
    <property type="entry name" value="P-loop containing nucleotide triphosphate hydrolases"/>
    <property type="match status" value="1"/>
</dbReference>
<feature type="short sequence motif" description="RadA KNRFG motif" evidence="11">
    <location>
        <begin position="253"/>
        <end position="257"/>
    </location>
</feature>
<keyword evidence="4 13" id="KW-0863">Zinc-finger</keyword>
<dbReference type="PANTHER" id="PTHR32472:SF10">
    <property type="entry name" value="DNA REPAIR PROTEIN RADA-LIKE PROTEIN"/>
    <property type="match status" value="1"/>
</dbReference>
<dbReference type="InterPro" id="IPR027417">
    <property type="entry name" value="P-loop_NTPase"/>
</dbReference>
<keyword evidence="2 11" id="KW-0547">Nucleotide-binding</keyword>
<evidence type="ECO:0000256" key="12">
    <source>
        <dbReference type="NCBIfam" id="TIGR00416"/>
    </source>
</evidence>
<evidence type="ECO:0000256" key="10">
    <source>
        <dbReference type="ARBA" id="ARBA00023204"/>
    </source>
</evidence>
<evidence type="ECO:0000256" key="9">
    <source>
        <dbReference type="ARBA" id="ARBA00023125"/>
    </source>
</evidence>
<dbReference type="Pfam" id="PF18073">
    <property type="entry name" value="Zn_ribbon_LapB"/>
    <property type="match status" value="1"/>
</dbReference>
<dbReference type="InterPro" id="IPR041166">
    <property type="entry name" value="Rubredoxin_2"/>
</dbReference>
<proteinExistence type="inferred from homology"/>
<dbReference type="PANTHER" id="PTHR32472">
    <property type="entry name" value="DNA REPAIR PROTEIN RADA"/>
    <property type="match status" value="1"/>
</dbReference>
<name>A0ABW0W472_9BACL</name>
<dbReference type="SMART" id="SM00382">
    <property type="entry name" value="AAA"/>
    <property type="match status" value="1"/>
</dbReference>
<reference evidence="16" key="1">
    <citation type="journal article" date="2019" name="Int. J. Syst. Evol. Microbiol.">
        <title>The Global Catalogue of Microorganisms (GCM) 10K type strain sequencing project: providing services to taxonomists for standard genome sequencing and annotation.</title>
        <authorList>
            <consortium name="The Broad Institute Genomics Platform"/>
            <consortium name="The Broad Institute Genome Sequencing Center for Infectious Disease"/>
            <person name="Wu L."/>
            <person name="Ma J."/>
        </authorList>
    </citation>
    <scope>NUCLEOTIDE SEQUENCE [LARGE SCALE GENOMIC DNA]</scope>
    <source>
        <strain evidence="16">CGMCC 1.3240</strain>
    </source>
</reference>
<dbReference type="SUPFAM" id="SSF54211">
    <property type="entry name" value="Ribosomal protein S5 domain 2-like"/>
    <property type="match status" value="1"/>
</dbReference>
<feature type="domain" description="RecA family profile 1" evidence="14">
    <location>
        <begin position="67"/>
        <end position="216"/>
    </location>
</feature>
<dbReference type="PRINTS" id="PR01874">
    <property type="entry name" value="DNAREPAIRADA"/>
</dbReference>
<keyword evidence="9 11" id="KW-0238">DNA-binding</keyword>
<keyword evidence="8 11" id="KW-0346">Stress response</keyword>
<dbReference type="CDD" id="cd01121">
    <property type="entry name" value="RadA_SMS_N"/>
    <property type="match status" value="1"/>
</dbReference>
<evidence type="ECO:0000256" key="8">
    <source>
        <dbReference type="ARBA" id="ARBA00023016"/>
    </source>
</evidence>
<dbReference type="InterPro" id="IPR020568">
    <property type="entry name" value="Ribosomal_Su5_D2-typ_SF"/>
</dbReference>
<evidence type="ECO:0000256" key="5">
    <source>
        <dbReference type="ARBA" id="ARBA00022801"/>
    </source>
</evidence>
<evidence type="ECO:0000256" key="3">
    <source>
        <dbReference type="ARBA" id="ARBA00022763"/>
    </source>
</evidence>
<dbReference type="Proteomes" id="UP001596047">
    <property type="component" value="Unassembled WGS sequence"/>
</dbReference>
<dbReference type="Pfam" id="PF13481">
    <property type="entry name" value="AAA_25"/>
    <property type="match status" value="1"/>
</dbReference>
<keyword evidence="1 11" id="KW-0479">Metal-binding</keyword>
<keyword evidence="5" id="KW-0378">Hydrolase</keyword>
<evidence type="ECO:0000313" key="16">
    <source>
        <dbReference type="Proteomes" id="UP001596047"/>
    </source>
</evidence>
<evidence type="ECO:0000256" key="13">
    <source>
        <dbReference type="RuleBase" id="RU003555"/>
    </source>
</evidence>
<evidence type="ECO:0000313" key="15">
    <source>
        <dbReference type="EMBL" id="MFC5652993.1"/>
    </source>
</evidence>
<dbReference type="EMBL" id="JBHSOW010000114">
    <property type="protein sequence ID" value="MFC5652993.1"/>
    <property type="molecule type" value="Genomic_DNA"/>
</dbReference>
<comment type="function">
    <text evidence="13">DNA-dependent ATPase involved in processing of recombination intermediates, plays a role in repairing DNA breaks. Stimulates the branch migration of RecA-mediated strand transfer reactions, allowing the 3' invading strand to extend heteroduplex DNA faster. Binds ssDNA in the presence of ADP but not other nucleotides, has ATPase activity that is stimulated by ssDNA and various branched DNA structures, but inhibited by SSB. Does not have RecA's homology-searching function.</text>
</comment>
<keyword evidence="10 11" id="KW-0234">DNA repair</keyword>
<keyword evidence="7 11" id="KW-0067">ATP-binding</keyword>
<dbReference type="InterPro" id="IPR004504">
    <property type="entry name" value="DNA_repair_RadA"/>
</dbReference>
<evidence type="ECO:0000256" key="6">
    <source>
        <dbReference type="ARBA" id="ARBA00022833"/>
    </source>
</evidence>
<dbReference type="PROSITE" id="PS50162">
    <property type="entry name" value="RECA_2"/>
    <property type="match status" value="1"/>
</dbReference>
<evidence type="ECO:0000256" key="7">
    <source>
        <dbReference type="ARBA" id="ARBA00022840"/>
    </source>
</evidence>
<protein>
    <recommendedName>
        <fullName evidence="11 12">DNA repair protein RadA</fullName>
    </recommendedName>
</protein>
<comment type="function">
    <text evidence="11">Plays a role in repairing double-strand DNA breaks, probably involving stabilizing or processing branched DNA or blocked replication forks.</text>
</comment>
<organism evidence="15 16">
    <name type="scientific">Paenibacillus solisilvae</name>
    <dbReference type="NCBI Taxonomy" id="2486751"/>
    <lineage>
        <taxon>Bacteria</taxon>
        <taxon>Bacillati</taxon>
        <taxon>Bacillota</taxon>
        <taxon>Bacilli</taxon>
        <taxon>Bacillales</taxon>
        <taxon>Paenibacillaceae</taxon>
        <taxon>Paenibacillus</taxon>
    </lineage>
</organism>
<keyword evidence="3 11" id="KW-0227">DNA damage</keyword>
<sequence>MAKLKIKFACTECGTETPKWLGKCPGCGSWNTMVEEKETVVKTQGMGSSIIQTKEKPRPIIHIESGEEQRIETTLKELNRVLGGGVVPGSLILVGGDPGIGKSTLLLQTSHALASKKLTVLYISGEESVRQTRLRADRLGALTDKLYVLCETNMEQINDAIESVQPDFLVIDSIQTVYDPGVQSAPGSVSQVRECTAHFMRVAKIKGIATVLVGHVTKEGAIAGPRMLEHMVDCVLYFEGERHHSYRLLRAVKNRFGSTNEIGIFEMGEEGLREVSNPSELFLSERPLGVSGSTVVASMEGTRPVLVELQALVTTTNFPSPRRMSTGIDHNRMALIIAVLEKRMGMFLQTQDAYLNVAGGIRLDEPAVDLAAAVSIASSFRDAPTRPFDVFFGEIGLTGEVRAVSRAEQRVKEAQKLGFKRVIMPSKSLKGWTPPSGIDIISVETVAEALTAAFG</sequence>
<dbReference type="Gene3D" id="3.30.230.10">
    <property type="match status" value="1"/>
</dbReference>
<feature type="region of interest" description="Lon-protease-like" evidence="11">
    <location>
        <begin position="352"/>
        <end position="455"/>
    </location>
</feature>
<accession>A0ABW0W472</accession>
<comment type="domain">
    <text evidence="11">The middle region has homology to RecA with ATPase motifs including the RadA KNRFG motif, while the C-terminus is homologous to Lon protease.</text>
</comment>
<dbReference type="HAMAP" id="MF_01498">
    <property type="entry name" value="RadA_bact"/>
    <property type="match status" value="1"/>
</dbReference>
<dbReference type="InterPro" id="IPR020588">
    <property type="entry name" value="RecA_ATP-bd"/>
</dbReference>
<dbReference type="InterPro" id="IPR014721">
    <property type="entry name" value="Ribsml_uS5_D2-typ_fold_subgr"/>
</dbReference>
<evidence type="ECO:0000256" key="11">
    <source>
        <dbReference type="HAMAP-Rule" id="MF_01498"/>
    </source>
</evidence>
<evidence type="ECO:0000256" key="2">
    <source>
        <dbReference type="ARBA" id="ARBA00022741"/>
    </source>
</evidence>